<evidence type="ECO:0000313" key="2">
    <source>
        <dbReference type="EMBL" id="TDG52935.1"/>
    </source>
</evidence>
<comment type="caution">
    <text evidence="2">The sequence shown here is derived from an EMBL/GenBank/DDBJ whole genome shotgun (WGS) entry which is preliminary data.</text>
</comment>
<accession>A0A484BYU0</accession>
<feature type="transmembrane region" description="Helical" evidence="1">
    <location>
        <begin position="65"/>
        <end position="88"/>
    </location>
</feature>
<evidence type="ECO:0008006" key="4">
    <source>
        <dbReference type="Google" id="ProtNLM"/>
    </source>
</evidence>
<dbReference type="AlphaFoldDB" id="A0A484BYU0"/>
<dbReference type="EMBL" id="LSRL02000002">
    <property type="protein sequence ID" value="TDG52935.1"/>
    <property type="molecule type" value="Genomic_DNA"/>
</dbReference>
<keyword evidence="1" id="KW-0812">Transmembrane</keyword>
<keyword evidence="1" id="KW-0472">Membrane</keyword>
<dbReference type="OrthoDB" id="7869486at2759"/>
<reference evidence="2 3" key="1">
    <citation type="journal article" date="2019" name="J. Hered.">
        <title>An Improved Genome Assembly for Drosophila navojoa, the Basal Species in the mojavensis Cluster.</title>
        <authorList>
            <person name="Vanderlinde T."/>
            <person name="Dupim E.G."/>
            <person name="Nazario-Yepiz N.O."/>
            <person name="Carvalho A.B."/>
        </authorList>
    </citation>
    <scope>NUCLEOTIDE SEQUENCE [LARGE SCALE GENOMIC DNA]</scope>
    <source>
        <strain evidence="2">Navoj_Jal97</strain>
        <tissue evidence="2">Whole organism</tissue>
    </source>
</reference>
<feature type="transmembrane region" description="Helical" evidence="1">
    <location>
        <begin position="33"/>
        <end position="53"/>
    </location>
</feature>
<evidence type="ECO:0000256" key="1">
    <source>
        <dbReference type="SAM" id="Phobius"/>
    </source>
</evidence>
<name>A0A484BYU0_DRONA</name>
<proteinExistence type="predicted"/>
<gene>
    <name evidence="2" type="ORF">AWZ03_000478</name>
</gene>
<dbReference type="Proteomes" id="UP000295192">
    <property type="component" value="Unassembled WGS sequence"/>
</dbReference>
<feature type="transmembrane region" description="Helical" evidence="1">
    <location>
        <begin position="94"/>
        <end position="116"/>
    </location>
</feature>
<keyword evidence="3" id="KW-1185">Reference proteome</keyword>
<evidence type="ECO:0000313" key="3">
    <source>
        <dbReference type="Proteomes" id="UP000295192"/>
    </source>
</evidence>
<dbReference type="OMA" id="IITMMAY"/>
<protein>
    <recommendedName>
        <fullName evidence="4">Cation/H+ exchanger domain-containing protein</fullName>
    </recommendedName>
</protein>
<organism evidence="2 3">
    <name type="scientific">Drosophila navojoa</name>
    <name type="common">Fruit fly</name>
    <dbReference type="NCBI Taxonomy" id="7232"/>
    <lineage>
        <taxon>Eukaryota</taxon>
        <taxon>Metazoa</taxon>
        <taxon>Ecdysozoa</taxon>
        <taxon>Arthropoda</taxon>
        <taxon>Hexapoda</taxon>
        <taxon>Insecta</taxon>
        <taxon>Pterygota</taxon>
        <taxon>Neoptera</taxon>
        <taxon>Endopterygota</taxon>
        <taxon>Diptera</taxon>
        <taxon>Brachycera</taxon>
        <taxon>Muscomorpha</taxon>
        <taxon>Ephydroidea</taxon>
        <taxon>Drosophilidae</taxon>
        <taxon>Drosophila</taxon>
    </lineage>
</organism>
<keyword evidence="1" id="KW-1133">Transmembrane helix</keyword>
<sequence length="131" mass="14871">MSVIIVFAGCNFFDDSITVMTLCEGHEKIKRGLIVSLVMNTVAYIPVVTGFYGTYRNHILKLQQFIITMMAYFFGKIVLSKFLVLFELSKVELIISYQLCIITSGLCFVFAIPLTVKLLEKENEPESEIQV</sequence>